<keyword evidence="4 5" id="KW-0648">Protein biosynthesis</keyword>
<dbReference type="GO" id="GO:0098808">
    <property type="term" value="F:mRNA cap binding"/>
    <property type="evidence" value="ECO:0007669"/>
    <property type="project" value="UniProtKB-UniRule"/>
</dbReference>
<dbReference type="GO" id="GO:0001732">
    <property type="term" value="P:formation of cytoplasmic translation initiation complex"/>
    <property type="evidence" value="ECO:0007669"/>
    <property type="project" value="UniProtKB-UniRule"/>
</dbReference>
<protein>
    <recommendedName>
        <fullName evidence="5">Eukaryotic translation initiation factor 3 subunit D</fullName>
        <shortName evidence="5">eIF3d</shortName>
    </recommendedName>
</protein>
<dbReference type="EMBL" id="CAJVPJ010001304">
    <property type="protein sequence ID" value="CAG8585657.1"/>
    <property type="molecule type" value="Genomic_DNA"/>
</dbReference>
<feature type="compositionally biased region" description="Polar residues" evidence="6">
    <location>
        <begin position="1"/>
        <end position="10"/>
    </location>
</feature>
<name>A0A9N9G935_9GLOM</name>
<gene>
    <name evidence="7" type="ORF">POCULU_LOCUS6711</name>
</gene>
<dbReference type="PANTHER" id="PTHR12399:SF0">
    <property type="entry name" value="EUKARYOTIC TRANSLATION INITIATION FACTOR 3 SUBUNIT D"/>
    <property type="match status" value="1"/>
</dbReference>
<evidence type="ECO:0000256" key="2">
    <source>
        <dbReference type="ARBA" id="ARBA00022540"/>
    </source>
</evidence>
<feature type="compositionally biased region" description="Acidic residues" evidence="6">
    <location>
        <begin position="574"/>
        <end position="588"/>
    </location>
</feature>
<dbReference type="GO" id="GO:0002191">
    <property type="term" value="P:cap-dependent translational initiation"/>
    <property type="evidence" value="ECO:0007669"/>
    <property type="project" value="UniProtKB-UniRule"/>
</dbReference>
<dbReference type="OrthoDB" id="16538at2759"/>
<feature type="region of interest" description="Disordered" evidence="6">
    <location>
        <begin position="574"/>
        <end position="594"/>
    </location>
</feature>
<dbReference type="Pfam" id="PF05091">
    <property type="entry name" value="eIF-3_zeta"/>
    <property type="match status" value="1"/>
</dbReference>
<reference evidence="7" key="1">
    <citation type="submission" date="2021-06" db="EMBL/GenBank/DDBJ databases">
        <authorList>
            <person name="Kallberg Y."/>
            <person name="Tangrot J."/>
            <person name="Rosling A."/>
        </authorList>
    </citation>
    <scope>NUCLEOTIDE SEQUENCE</scope>
    <source>
        <strain evidence="7">IA702</strain>
    </source>
</reference>
<comment type="subcellular location">
    <subcellularLocation>
        <location evidence="5">Cytoplasm</location>
    </subcellularLocation>
</comment>
<sequence>MTDPAFTNSETADENGHVKPGRAFTLPEIIDNENGWGPSPVMLPEQFRDIPYAPYSKADKLGRIADWSTPDQREKEATGRQRTGRGYRDHQYTAYGSGVSSAFAYTHAEDEASFSVVDNRSTAQKKAQYRTTGGAKNRGGLRGQQQRQQRTNYNQVRLGFGGRHVGGKNTATAVRRRFGYKDYDKPQRIRDASVNVSPEWKLLEEIEFSRLSKLNLDVDDEDDVENMCVNDLKRWFPCAAQGICAENTERPLRSTERVRFFVTTSKDPVIEQLAKNKAASIFATDNILSVLMCATRSVYPWDIVINKTGNQLFFDRRDTGLYDLFTVNENAADPPMEGGDKESINSPSALAMEAALINHCFAIQGLNEAEKVDFEKPNPFAASPEEVDDMAPCAYRYRKFNLSIKEDENVTLIVRTQLDAFIKSSSGENTMITIKALNEFDSRAQGAAGALDWRQTLDAQRGAVVATEMKNNSCKLARWAVQSILSGADQMKLGYVSRASPKDASRHVILGTHTYKPRDFTDQMNLVTSNGWGIVRTIVDLCMKQPDGKYVLLKDPNKSAIKLYAVPLNAFEAEEEAGDDAEELEEENENTREK</sequence>
<dbReference type="GO" id="GO:0005852">
    <property type="term" value="C:eukaryotic translation initiation factor 3 complex"/>
    <property type="evidence" value="ECO:0007669"/>
    <property type="project" value="UniProtKB-UniRule"/>
</dbReference>
<evidence type="ECO:0000313" key="8">
    <source>
        <dbReference type="Proteomes" id="UP000789572"/>
    </source>
</evidence>
<evidence type="ECO:0000256" key="6">
    <source>
        <dbReference type="SAM" id="MobiDB-lite"/>
    </source>
</evidence>
<keyword evidence="8" id="KW-1185">Reference proteome</keyword>
<evidence type="ECO:0000313" key="7">
    <source>
        <dbReference type="EMBL" id="CAG8585657.1"/>
    </source>
</evidence>
<dbReference type="AlphaFoldDB" id="A0A9N9G935"/>
<keyword evidence="3" id="KW-0694">RNA-binding</keyword>
<comment type="function">
    <text evidence="5">mRNA cap-binding component of the eukaryotic translation initiation factor 3 (eIF-3) complex, which is involved in protein synthesis of a specialized repertoire of mRNAs and, together with other initiation factors, stimulates binding of mRNA and methionyl-tRNAi to the 40S ribosome. The eIF-3 complex specifically targets and initiates translation of a subset of mRNAs involved in cell proliferation. In the eIF-3 complex, eif3d specifically recognizes and binds the 7-methylguanosine cap of a subset of mRNAs.</text>
</comment>
<proteinExistence type="inferred from homology"/>
<feature type="region of interest" description="Disordered" evidence="6">
    <location>
        <begin position="1"/>
        <end position="22"/>
    </location>
</feature>
<dbReference type="GO" id="GO:0033290">
    <property type="term" value="C:eukaryotic 48S preinitiation complex"/>
    <property type="evidence" value="ECO:0007669"/>
    <property type="project" value="UniProtKB-UniRule"/>
</dbReference>
<keyword evidence="1 5" id="KW-0963">Cytoplasm</keyword>
<dbReference type="InterPro" id="IPR007783">
    <property type="entry name" value="eIF3d"/>
</dbReference>
<dbReference type="PANTHER" id="PTHR12399">
    <property type="entry name" value="EUKARYOTIC TRANSLATION INITIATION FACTOR 3 SUBUNIT 7"/>
    <property type="match status" value="1"/>
</dbReference>
<dbReference type="Proteomes" id="UP000789572">
    <property type="component" value="Unassembled WGS sequence"/>
</dbReference>
<evidence type="ECO:0000256" key="4">
    <source>
        <dbReference type="ARBA" id="ARBA00022917"/>
    </source>
</evidence>
<accession>A0A9N9G935</accession>
<dbReference type="HAMAP" id="MF_03003">
    <property type="entry name" value="eIF3d"/>
    <property type="match status" value="1"/>
</dbReference>
<keyword evidence="2 5" id="KW-0396">Initiation factor</keyword>
<evidence type="ECO:0000256" key="1">
    <source>
        <dbReference type="ARBA" id="ARBA00022490"/>
    </source>
</evidence>
<feature type="region of interest" description="Disordered" evidence="6">
    <location>
        <begin position="65"/>
        <end position="85"/>
    </location>
</feature>
<feature type="region of interest" description="RNA gate" evidence="5">
    <location>
        <begin position="321"/>
        <end position="335"/>
    </location>
</feature>
<dbReference type="PIRSF" id="PIRSF016281">
    <property type="entry name" value="EIF-3_zeta"/>
    <property type="match status" value="1"/>
</dbReference>
<evidence type="ECO:0000256" key="5">
    <source>
        <dbReference type="HAMAP-Rule" id="MF_03003"/>
    </source>
</evidence>
<organism evidence="7 8">
    <name type="scientific">Paraglomus occultum</name>
    <dbReference type="NCBI Taxonomy" id="144539"/>
    <lineage>
        <taxon>Eukaryota</taxon>
        <taxon>Fungi</taxon>
        <taxon>Fungi incertae sedis</taxon>
        <taxon>Mucoromycota</taxon>
        <taxon>Glomeromycotina</taxon>
        <taxon>Glomeromycetes</taxon>
        <taxon>Paraglomerales</taxon>
        <taxon>Paraglomeraceae</taxon>
        <taxon>Paraglomus</taxon>
    </lineage>
</organism>
<comment type="caution">
    <text evidence="7">The sequence shown here is derived from an EMBL/GenBank/DDBJ whole genome shotgun (WGS) entry which is preliminary data.</text>
</comment>
<feature type="region of interest" description="Disordered" evidence="6">
    <location>
        <begin position="125"/>
        <end position="152"/>
    </location>
</feature>
<comment type="domain">
    <text evidence="5">The RNA gate region regulates mRNA cap recognition to prevent promiscuous mRNA-binding before assembly of eif3d into the full eukaryotic translation initiation factor 3 (eIF-3) complex.</text>
</comment>
<comment type="subunit">
    <text evidence="5">Component of the eukaryotic translation initiation factor 3 (eIF-3) complex.</text>
</comment>
<evidence type="ECO:0000256" key="3">
    <source>
        <dbReference type="ARBA" id="ARBA00022884"/>
    </source>
</evidence>
<dbReference type="GO" id="GO:0016282">
    <property type="term" value="C:eukaryotic 43S preinitiation complex"/>
    <property type="evidence" value="ECO:0007669"/>
    <property type="project" value="UniProtKB-UniRule"/>
</dbReference>
<dbReference type="GO" id="GO:0003743">
    <property type="term" value="F:translation initiation factor activity"/>
    <property type="evidence" value="ECO:0007669"/>
    <property type="project" value="UniProtKB-UniRule"/>
</dbReference>
<comment type="similarity">
    <text evidence="5">Belongs to the eIF-3 subunit D family.</text>
</comment>